<sequence>MDTSSVPLHSYGLQCRWCCTDSDMSSISSTETLSPVPSLDSSLSPSYQQPSQSTPPLRTPKSSPCSLSRQGRRAGKAARIRSKQRESASEKEKLRMRDLTKALHHLRSFLPPSVVPAGQNLTKIETLRLTIRYISHLSAQLGLNEEVLFQRREQRH</sequence>
<dbReference type="FunFam" id="4.10.280.10:FF:000047">
    <property type="entry name" value="mesoderm posterior protein 1"/>
    <property type="match status" value="1"/>
</dbReference>
<evidence type="ECO:0000259" key="9">
    <source>
        <dbReference type="PROSITE" id="PS50888"/>
    </source>
</evidence>
<dbReference type="PANTHER" id="PTHR20937:SF18">
    <property type="entry name" value="BHLH TRANSCRIPTION FACTOR MESP-B-RELATED"/>
    <property type="match status" value="1"/>
</dbReference>
<dbReference type="GO" id="GO:0000978">
    <property type="term" value="F:RNA polymerase II cis-regulatory region sequence-specific DNA binding"/>
    <property type="evidence" value="ECO:0007669"/>
    <property type="project" value="TreeGrafter"/>
</dbReference>
<dbReference type="SUPFAM" id="SSF47459">
    <property type="entry name" value="HLH, helix-loop-helix DNA-binding domain"/>
    <property type="match status" value="1"/>
</dbReference>
<proteinExistence type="predicted"/>
<evidence type="ECO:0000256" key="5">
    <source>
        <dbReference type="ARBA" id="ARBA00023125"/>
    </source>
</evidence>
<feature type="compositionally biased region" description="Basic and acidic residues" evidence="8">
    <location>
        <begin position="83"/>
        <end position="93"/>
    </location>
</feature>
<feature type="compositionally biased region" description="Basic residues" evidence="8">
    <location>
        <begin position="70"/>
        <end position="82"/>
    </location>
</feature>
<accession>Q4S8C3</accession>
<keyword evidence="3" id="KW-0914">Notch signaling pathway</keyword>
<comment type="caution">
    <text evidence="10">The sequence shown here is derived from an EMBL/GenBank/DDBJ whole genome shotgun (WGS) entry which is preliminary data.</text>
</comment>
<organism evidence="10">
    <name type="scientific">Tetraodon nigroviridis</name>
    <name type="common">Spotted green pufferfish</name>
    <name type="synonym">Chelonodon nigroviridis</name>
    <dbReference type="NCBI Taxonomy" id="99883"/>
    <lineage>
        <taxon>Eukaryota</taxon>
        <taxon>Metazoa</taxon>
        <taxon>Chordata</taxon>
        <taxon>Craniata</taxon>
        <taxon>Vertebrata</taxon>
        <taxon>Euteleostomi</taxon>
        <taxon>Actinopterygii</taxon>
        <taxon>Neopterygii</taxon>
        <taxon>Teleostei</taxon>
        <taxon>Neoteleostei</taxon>
        <taxon>Acanthomorphata</taxon>
        <taxon>Eupercaria</taxon>
        <taxon>Tetraodontiformes</taxon>
        <taxon>Tetradontoidea</taxon>
        <taxon>Tetraodontidae</taxon>
        <taxon>Tetraodon</taxon>
    </lineage>
</organism>
<dbReference type="EMBL" id="CAAE01014706">
    <property type="protein sequence ID" value="CAG03109.1"/>
    <property type="molecule type" value="Genomic_DNA"/>
</dbReference>
<feature type="non-terminal residue" evidence="10">
    <location>
        <position position="156"/>
    </location>
</feature>
<evidence type="ECO:0000256" key="2">
    <source>
        <dbReference type="ARBA" id="ARBA00022473"/>
    </source>
</evidence>
<feature type="region of interest" description="Disordered" evidence="8">
    <location>
        <begin position="28"/>
        <end position="93"/>
    </location>
</feature>
<protein>
    <submittedName>
        <fullName evidence="10">(spotted green pufferfish) hypothetical protein</fullName>
    </submittedName>
</protein>
<dbReference type="GO" id="GO:0005634">
    <property type="term" value="C:nucleus"/>
    <property type="evidence" value="ECO:0007669"/>
    <property type="project" value="UniProtKB-SubCell"/>
</dbReference>
<evidence type="ECO:0000256" key="3">
    <source>
        <dbReference type="ARBA" id="ARBA00022976"/>
    </source>
</evidence>
<feature type="compositionally biased region" description="Polar residues" evidence="8">
    <location>
        <begin position="60"/>
        <end position="69"/>
    </location>
</feature>
<dbReference type="PROSITE" id="PS50888">
    <property type="entry name" value="BHLH"/>
    <property type="match status" value="1"/>
</dbReference>
<dbReference type="Gene3D" id="4.10.280.10">
    <property type="entry name" value="Helix-loop-helix DNA-binding domain"/>
    <property type="match status" value="1"/>
</dbReference>
<evidence type="ECO:0000313" key="10">
    <source>
        <dbReference type="EMBL" id="CAG03109.1"/>
    </source>
</evidence>
<dbReference type="InterPro" id="IPR036638">
    <property type="entry name" value="HLH_DNA-bd_sf"/>
</dbReference>
<dbReference type="GO" id="GO:0046983">
    <property type="term" value="F:protein dimerization activity"/>
    <property type="evidence" value="ECO:0007669"/>
    <property type="project" value="InterPro"/>
</dbReference>
<feature type="domain" description="BHLH" evidence="9">
    <location>
        <begin position="83"/>
        <end position="137"/>
    </location>
</feature>
<dbReference type="GO" id="GO:0001707">
    <property type="term" value="P:mesoderm formation"/>
    <property type="evidence" value="ECO:0007669"/>
    <property type="project" value="TreeGrafter"/>
</dbReference>
<dbReference type="PANTHER" id="PTHR20937">
    <property type="entry name" value="IP14615P"/>
    <property type="match status" value="1"/>
</dbReference>
<keyword evidence="2" id="KW-0217">Developmental protein</keyword>
<reference evidence="10" key="2">
    <citation type="submission" date="2004-02" db="EMBL/GenBank/DDBJ databases">
        <authorList>
            <consortium name="Genoscope"/>
            <consortium name="Whitehead Institute Centre for Genome Research"/>
        </authorList>
    </citation>
    <scope>NUCLEOTIDE SEQUENCE</scope>
</reference>
<evidence type="ECO:0000256" key="1">
    <source>
        <dbReference type="ARBA" id="ARBA00004123"/>
    </source>
</evidence>
<gene>
    <name evidence="10" type="ORF">GSTENG00022419001</name>
</gene>
<keyword evidence="6" id="KW-0804">Transcription</keyword>
<dbReference type="HOGENOM" id="CLU_084234_0_1_1"/>
<dbReference type="OrthoDB" id="9946827at2759"/>
<keyword evidence="4" id="KW-0805">Transcription regulation</keyword>
<dbReference type="GO" id="GO:0007219">
    <property type="term" value="P:Notch signaling pathway"/>
    <property type="evidence" value="ECO:0007669"/>
    <property type="project" value="UniProtKB-KW"/>
</dbReference>
<feature type="compositionally biased region" description="Low complexity" evidence="8">
    <location>
        <begin position="33"/>
        <end position="56"/>
    </location>
</feature>
<dbReference type="AlphaFoldDB" id="Q4S8C3"/>
<dbReference type="InterPro" id="IPR040259">
    <property type="entry name" value="Mesogenin/MesP"/>
</dbReference>
<name>Q4S8C3_TETNG</name>
<evidence type="ECO:0000256" key="6">
    <source>
        <dbReference type="ARBA" id="ARBA00023163"/>
    </source>
</evidence>
<dbReference type="GO" id="GO:0003007">
    <property type="term" value="P:heart morphogenesis"/>
    <property type="evidence" value="ECO:0007669"/>
    <property type="project" value="TreeGrafter"/>
</dbReference>
<keyword evidence="5" id="KW-0238">DNA-binding</keyword>
<dbReference type="GO" id="GO:0032525">
    <property type="term" value="P:somite rostral/caudal axis specification"/>
    <property type="evidence" value="ECO:0007669"/>
    <property type="project" value="TreeGrafter"/>
</dbReference>
<dbReference type="SMART" id="SM00353">
    <property type="entry name" value="HLH"/>
    <property type="match status" value="1"/>
</dbReference>
<evidence type="ECO:0000256" key="4">
    <source>
        <dbReference type="ARBA" id="ARBA00023015"/>
    </source>
</evidence>
<comment type="subcellular location">
    <subcellularLocation>
        <location evidence="1">Nucleus</location>
    </subcellularLocation>
</comment>
<keyword evidence="7" id="KW-0539">Nucleus</keyword>
<dbReference type="KEGG" id="tng:GSTEN00022419G001"/>
<dbReference type="InterPro" id="IPR011598">
    <property type="entry name" value="bHLH_dom"/>
</dbReference>
<evidence type="ECO:0000256" key="8">
    <source>
        <dbReference type="SAM" id="MobiDB-lite"/>
    </source>
</evidence>
<dbReference type="GO" id="GO:0000981">
    <property type="term" value="F:DNA-binding transcription factor activity, RNA polymerase II-specific"/>
    <property type="evidence" value="ECO:0007669"/>
    <property type="project" value="TreeGrafter"/>
</dbReference>
<evidence type="ECO:0000256" key="7">
    <source>
        <dbReference type="ARBA" id="ARBA00023242"/>
    </source>
</evidence>
<reference evidence="10" key="1">
    <citation type="journal article" date="2004" name="Nature">
        <title>Genome duplication in the teleost fish Tetraodon nigroviridis reveals the early vertebrate proto-karyotype.</title>
        <authorList>
            <person name="Jaillon O."/>
            <person name="Aury J.-M."/>
            <person name="Brunet F."/>
            <person name="Petit J.-L."/>
            <person name="Stange-Thomann N."/>
            <person name="Mauceli E."/>
            <person name="Bouneau L."/>
            <person name="Fischer C."/>
            <person name="Ozouf-Costaz C."/>
            <person name="Bernot A."/>
            <person name="Nicaud S."/>
            <person name="Jaffe D."/>
            <person name="Fisher S."/>
            <person name="Lutfalla G."/>
            <person name="Dossat C."/>
            <person name="Segurens B."/>
            <person name="Dasilva C."/>
            <person name="Salanoubat M."/>
            <person name="Levy M."/>
            <person name="Boudet N."/>
            <person name="Castellano S."/>
            <person name="Anthouard V."/>
            <person name="Jubin C."/>
            <person name="Castelli V."/>
            <person name="Katinka M."/>
            <person name="Vacherie B."/>
            <person name="Biemont C."/>
            <person name="Skalli Z."/>
            <person name="Cattolico L."/>
            <person name="Poulain J."/>
            <person name="De Berardinis V."/>
            <person name="Cruaud C."/>
            <person name="Duprat S."/>
            <person name="Brottier P."/>
            <person name="Coutanceau J.-P."/>
            <person name="Gouzy J."/>
            <person name="Parra G."/>
            <person name="Lardier G."/>
            <person name="Chapple C."/>
            <person name="McKernan K.J."/>
            <person name="McEwan P."/>
            <person name="Bosak S."/>
            <person name="Kellis M."/>
            <person name="Volff J.-N."/>
            <person name="Guigo R."/>
            <person name="Zody M.C."/>
            <person name="Mesirov J."/>
            <person name="Lindblad-Toh K."/>
            <person name="Birren B."/>
            <person name="Nusbaum C."/>
            <person name="Kahn D."/>
            <person name="Robinson-Rechavi M."/>
            <person name="Laudet V."/>
            <person name="Schachter V."/>
            <person name="Quetier F."/>
            <person name="Saurin W."/>
            <person name="Scarpelli C."/>
            <person name="Wincker P."/>
            <person name="Lander E.S."/>
            <person name="Weissenbach J."/>
            <person name="Roest Crollius H."/>
        </authorList>
    </citation>
    <scope>NUCLEOTIDE SEQUENCE [LARGE SCALE GENOMIC DNA]</scope>
</reference>
<dbReference type="Pfam" id="PF00010">
    <property type="entry name" value="HLH"/>
    <property type="match status" value="1"/>
</dbReference>